<dbReference type="AlphaFoldDB" id="A0A846MSQ5"/>
<evidence type="ECO:0000313" key="1">
    <source>
        <dbReference type="EMBL" id="NIK74372.1"/>
    </source>
</evidence>
<evidence type="ECO:0000313" key="2">
    <source>
        <dbReference type="Proteomes" id="UP000537126"/>
    </source>
</evidence>
<proteinExistence type="predicted"/>
<dbReference type="Proteomes" id="UP000537126">
    <property type="component" value="Unassembled WGS sequence"/>
</dbReference>
<accession>A0A846MSQ5</accession>
<sequence>MELGNADTLTQRQKVLEKIRYSLATLEKGYWGLQKGDPDFRLDARYNTEEIRKLFKAANQHFFYITQLARELVEQTKLNSPQLKRTQQKLSKEVPPFVSYMQEIAFKYDEQATEIMLIGGAWLCGSPLYLSCCLCSLACLSFARLHAL</sequence>
<dbReference type="EMBL" id="JAASRN010000002">
    <property type="protein sequence ID" value="NIK74372.1"/>
    <property type="molecule type" value="Genomic_DNA"/>
</dbReference>
<protein>
    <submittedName>
        <fullName evidence="1">Uncharacterized protein</fullName>
    </submittedName>
</protein>
<name>A0A846MSQ5_9BACT</name>
<reference evidence="1 2" key="1">
    <citation type="submission" date="2020-03" db="EMBL/GenBank/DDBJ databases">
        <title>Genomic Encyclopedia of Type Strains, Phase IV (KMG-IV): sequencing the most valuable type-strain genomes for metagenomic binning, comparative biology and taxonomic classification.</title>
        <authorList>
            <person name="Goeker M."/>
        </authorList>
    </citation>
    <scope>NUCLEOTIDE SEQUENCE [LARGE SCALE GENOMIC DNA]</scope>
    <source>
        <strain evidence="1 2">DSM 5718</strain>
    </source>
</reference>
<organism evidence="1 2">
    <name type="scientific">Thermonema lapsum</name>
    <dbReference type="NCBI Taxonomy" id="28195"/>
    <lineage>
        <taxon>Bacteria</taxon>
        <taxon>Pseudomonadati</taxon>
        <taxon>Bacteroidota</taxon>
        <taxon>Cytophagia</taxon>
        <taxon>Cytophagales</taxon>
        <taxon>Thermonemataceae</taxon>
        <taxon>Thermonema</taxon>
    </lineage>
</organism>
<comment type="caution">
    <text evidence="1">The sequence shown here is derived from an EMBL/GenBank/DDBJ whole genome shotgun (WGS) entry which is preliminary data.</text>
</comment>
<gene>
    <name evidence="1" type="ORF">FHS56_001885</name>
</gene>
<keyword evidence="2" id="KW-1185">Reference proteome</keyword>
<dbReference type="RefSeq" id="WP_166919972.1">
    <property type="nucleotide sequence ID" value="NZ_JAASRN010000002.1"/>
</dbReference>